<keyword evidence="3" id="KW-1185">Reference proteome</keyword>
<dbReference type="AlphaFoldDB" id="A0A835L5T4"/>
<dbReference type="EMBL" id="JACKWZ010000043">
    <property type="protein sequence ID" value="KAF9419400.1"/>
    <property type="molecule type" value="Genomic_DNA"/>
</dbReference>
<name>A0A835L5T4_SPOEX</name>
<dbReference type="Proteomes" id="UP000648187">
    <property type="component" value="Unassembled WGS sequence"/>
</dbReference>
<protein>
    <submittedName>
        <fullName evidence="2">Uncharacterized protein</fullName>
    </submittedName>
</protein>
<sequence>MDTNVPVTKWNEKSQRASNSLRHDNEVTGYKLTYIYTLIDDSEITDQSSDMKPFEEGHVRHCVRDIFMLLRNEFLGNFGSRTTAEKTLY</sequence>
<accession>A0A835L5T4</accession>
<gene>
    <name evidence="2" type="ORF">HW555_004048</name>
</gene>
<evidence type="ECO:0000313" key="3">
    <source>
        <dbReference type="Proteomes" id="UP000648187"/>
    </source>
</evidence>
<comment type="caution">
    <text evidence="2">The sequence shown here is derived from an EMBL/GenBank/DDBJ whole genome shotgun (WGS) entry which is preliminary data.</text>
</comment>
<organism evidence="2 3">
    <name type="scientific">Spodoptera exigua</name>
    <name type="common">Beet armyworm</name>
    <name type="synonym">Noctua fulgens</name>
    <dbReference type="NCBI Taxonomy" id="7107"/>
    <lineage>
        <taxon>Eukaryota</taxon>
        <taxon>Metazoa</taxon>
        <taxon>Ecdysozoa</taxon>
        <taxon>Arthropoda</taxon>
        <taxon>Hexapoda</taxon>
        <taxon>Insecta</taxon>
        <taxon>Pterygota</taxon>
        <taxon>Neoptera</taxon>
        <taxon>Endopterygota</taxon>
        <taxon>Lepidoptera</taxon>
        <taxon>Glossata</taxon>
        <taxon>Ditrysia</taxon>
        <taxon>Noctuoidea</taxon>
        <taxon>Noctuidae</taxon>
        <taxon>Amphipyrinae</taxon>
        <taxon>Spodoptera</taxon>
    </lineage>
</organism>
<feature type="region of interest" description="Disordered" evidence="1">
    <location>
        <begin position="1"/>
        <end position="22"/>
    </location>
</feature>
<evidence type="ECO:0000313" key="2">
    <source>
        <dbReference type="EMBL" id="KAF9419400.1"/>
    </source>
</evidence>
<feature type="compositionally biased region" description="Basic and acidic residues" evidence="1">
    <location>
        <begin position="10"/>
        <end position="22"/>
    </location>
</feature>
<evidence type="ECO:0000256" key="1">
    <source>
        <dbReference type="SAM" id="MobiDB-lite"/>
    </source>
</evidence>
<proteinExistence type="predicted"/>
<reference evidence="2" key="1">
    <citation type="submission" date="2020-08" db="EMBL/GenBank/DDBJ databases">
        <title>Spodoptera exigua strain:BAW_Kor-Di-RS1 Genome sequencing and assembly.</title>
        <authorList>
            <person name="Kim J."/>
            <person name="Nam H.Y."/>
            <person name="Kwon M."/>
            <person name="Choi J.H."/>
            <person name="Cho S.R."/>
            <person name="Kim G.-H."/>
        </authorList>
    </citation>
    <scope>NUCLEOTIDE SEQUENCE</scope>
    <source>
        <strain evidence="2">BAW_Kor-Di-RS1</strain>
        <tissue evidence="2">Whole-body</tissue>
    </source>
</reference>